<dbReference type="VEuPathDB" id="TriTrypDB:LPAL13_250007000"/>
<dbReference type="Proteomes" id="UP000063063">
    <property type="component" value="Chromosome 25"/>
</dbReference>
<dbReference type="AlphaFoldDB" id="A0A088RUD9"/>
<protein>
    <submittedName>
        <fullName evidence="1">Uncharacterized protein</fullName>
    </submittedName>
</protein>
<reference evidence="1 2" key="1">
    <citation type="journal article" date="2015" name="Sci. Rep.">
        <title>The genome of Leishmania panamensis: insights into genomics of the L. (Viannia) subgenus.</title>
        <authorList>
            <person name="Llanes A."/>
            <person name="Restrepo C.M."/>
            <person name="Vecchio G.D."/>
            <person name="Anguizola F.J."/>
            <person name="Lleonart R."/>
        </authorList>
    </citation>
    <scope>NUCLEOTIDE SEQUENCE [LARGE SCALE GENOMIC DNA]</scope>
    <source>
        <strain evidence="1 2">MHOM/PA/94/PSC-1</strain>
    </source>
</reference>
<name>A0A088RUD9_LEIPA</name>
<dbReference type="KEGG" id="lpan:LPMP_250190"/>
<gene>
    <name evidence="1" type="ORF">LPMP_250190</name>
</gene>
<accession>A0A088RUD9</accession>
<dbReference type="eggNOG" id="ENOG502RXW8">
    <property type="taxonomic scope" value="Eukaryota"/>
</dbReference>
<dbReference type="VEuPathDB" id="TriTrypDB:LPMP_250190"/>
<sequence length="1050" mass="114121">MLRSPTFITGLPLRRSHCTTLAPSGCARAQRHHCSTLGQIQAVFKALRQAKGVRGGTVRLCITEDMRVIVEHQPLLEGGAQTFVQEVAAWHGTFSTTVREAIGHLHPSDELRTSTSPLQSSLTAPVSPTGATIVDLTRVNYDEIRCVMMFMDQRYPQLRLLLRHTSGRDLQGTQLHTATAELVPRGMGVLVTSLTAELQRLTEVFKGEAVGQSYLGCVRRALRDAFSAAGLVYPSSSMGTTTAVSVLSLYAEAWSSDGFSLHLVPDVSPDHVECTLRHGATGKSLASTALALTSEGLRTLLKFCDATTAEHYADRHASIQQRLRSTPLHLVLPRNHLRVKHLLRRLLLYYYGIGEEAVIFRAEVLSGSMHRVQVQVRLDLSNTVNIDDGFLGFFVLGKATGSSKSSTVELATVQALQTVFPDVFESEIAYHPEVRAILESDRATASDDAPPSPGQGLENQLRWALQRQNASFILETVMLKPNSSHPEWGITTGANSVWVSQLYIVQGTTNANATDTAKAGAAASHELCCCAFDGRKARSEQKAMAAALAQRFPDLCRRSVEQAREKHLIDAGGTPAPCAGVRGLQDANVNVFAAALSSDPFLRLLDPRKCAEPQPLSAVHTADSTLERYWRATKANGSFLGSIGVMREASRAVYVARCVRAGDVCDAQGRVIAVATGSTEIGALFALLRSMQELPEVVSRDTSTPVASESSLVADLPLVLPDASPLQTCAQAIARLYGLHCTVCIRLDGLTYVAELWSKTPAESALLEAHSRLSKNPFAADRVFYLGRGHASTPFVAAIRAAQQVFETHIRAHHRAFDEEVLMRGKMRLQPDTQGCLVCLCDAVVAEIKSTSDRIVSDNWLLFTFEHDQLSDLSFHVASGKRSVVLEHSISKDLLSCARELANRISHETSDTFLSPARVSGVDAQTAEQLLCKLCLQAYGLTLQTDTCQRGQMWHCRLSVLMSEEIAYCIAQASGLRKRDTVEAAAVAALREYFVAELPHIHIFATLPAVAALESPNKNTSAETPTKSWCETYAFRVSETASALESASGS</sequence>
<dbReference type="GeneID" id="22575667"/>
<evidence type="ECO:0000313" key="1">
    <source>
        <dbReference type="EMBL" id="AIN98884.1"/>
    </source>
</evidence>
<dbReference type="RefSeq" id="XP_010699591.1">
    <property type="nucleotide sequence ID" value="XM_010701289.1"/>
</dbReference>
<dbReference type="OrthoDB" id="246293at2759"/>
<dbReference type="EMBL" id="CP009394">
    <property type="protein sequence ID" value="AIN98884.1"/>
    <property type="molecule type" value="Genomic_DNA"/>
</dbReference>
<proteinExistence type="predicted"/>
<evidence type="ECO:0000313" key="2">
    <source>
        <dbReference type="Proteomes" id="UP000063063"/>
    </source>
</evidence>
<organism evidence="1 2">
    <name type="scientific">Leishmania panamensis</name>
    <dbReference type="NCBI Taxonomy" id="5679"/>
    <lineage>
        <taxon>Eukaryota</taxon>
        <taxon>Discoba</taxon>
        <taxon>Euglenozoa</taxon>
        <taxon>Kinetoplastea</taxon>
        <taxon>Metakinetoplastina</taxon>
        <taxon>Trypanosomatida</taxon>
        <taxon>Trypanosomatidae</taxon>
        <taxon>Leishmaniinae</taxon>
        <taxon>Leishmania</taxon>
        <taxon>Leishmania guyanensis species complex</taxon>
    </lineage>
</organism>
<keyword evidence="2" id="KW-1185">Reference proteome</keyword>